<dbReference type="InterPro" id="IPR002200">
    <property type="entry name" value="Elicitin"/>
</dbReference>
<reference evidence="3 4" key="1">
    <citation type="journal article" date="2017" name="Genome Biol. Evol.">
        <title>Phytophthora megakarya and P. palmivora, closely related causal agents of cacao black pod rot, underwent increases in genome sizes and gene numbers by different mechanisms.</title>
        <authorList>
            <person name="Ali S.S."/>
            <person name="Shao J."/>
            <person name="Lary D.J."/>
            <person name="Kronmiller B."/>
            <person name="Shen D."/>
            <person name="Strem M.D."/>
            <person name="Amoako-Attah I."/>
            <person name="Akrofi A.Y."/>
            <person name="Begoude B.A."/>
            <person name="Ten Hoopen G.M."/>
            <person name="Coulibaly K."/>
            <person name="Kebe B.I."/>
            <person name="Melnick R.L."/>
            <person name="Guiltinan M.J."/>
            <person name="Tyler B.M."/>
            <person name="Meinhardt L.W."/>
            <person name="Bailey B.A."/>
        </authorList>
    </citation>
    <scope>NUCLEOTIDE SEQUENCE [LARGE SCALE GENOMIC DNA]</scope>
    <source>
        <strain evidence="4">sbr112.9</strain>
    </source>
</reference>
<organism evidence="3 4">
    <name type="scientific">Phytophthora palmivora</name>
    <dbReference type="NCBI Taxonomy" id="4796"/>
    <lineage>
        <taxon>Eukaryota</taxon>
        <taxon>Sar</taxon>
        <taxon>Stramenopiles</taxon>
        <taxon>Oomycota</taxon>
        <taxon>Peronosporomycetes</taxon>
        <taxon>Peronosporales</taxon>
        <taxon>Peronosporaceae</taxon>
        <taxon>Phytophthora</taxon>
    </lineage>
</organism>
<gene>
    <name evidence="3" type="ORF">PHPALM_19035</name>
</gene>
<evidence type="ECO:0008006" key="5">
    <source>
        <dbReference type="Google" id="ProtNLM"/>
    </source>
</evidence>
<keyword evidence="2" id="KW-0732">Signal</keyword>
<evidence type="ECO:0000256" key="1">
    <source>
        <dbReference type="SAM" id="MobiDB-lite"/>
    </source>
</evidence>
<keyword evidence="4" id="KW-1185">Reference proteome</keyword>
<dbReference type="EMBL" id="NCKW01010368">
    <property type="protein sequence ID" value="POM65276.1"/>
    <property type="molecule type" value="Genomic_DNA"/>
</dbReference>
<name>A0A2P4XIA3_9STRA</name>
<evidence type="ECO:0000313" key="4">
    <source>
        <dbReference type="Proteomes" id="UP000237271"/>
    </source>
</evidence>
<comment type="caution">
    <text evidence="3">The sequence shown here is derived from an EMBL/GenBank/DDBJ whole genome shotgun (WGS) entry which is preliminary data.</text>
</comment>
<proteinExistence type="predicted"/>
<feature type="region of interest" description="Disordered" evidence="1">
    <location>
        <begin position="103"/>
        <end position="202"/>
    </location>
</feature>
<accession>A0A2P4XIA3</accession>
<feature type="compositionally biased region" description="Polar residues" evidence="1">
    <location>
        <begin position="153"/>
        <end position="165"/>
    </location>
</feature>
<dbReference type="GO" id="GO:0005576">
    <property type="term" value="C:extracellular region"/>
    <property type="evidence" value="ECO:0007669"/>
    <property type="project" value="InterPro"/>
</dbReference>
<evidence type="ECO:0000256" key="2">
    <source>
        <dbReference type="SAM" id="SignalP"/>
    </source>
</evidence>
<evidence type="ECO:0000313" key="3">
    <source>
        <dbReference type="EMBL" id="POM65276.1"/>
    </source>
</evidence>
<dbReference type="Proteomes" id="UP000237271">
    <property type="component" value="Unassembled WGS sequence"/>
</dbReference>
<feature type="chain" id="PRO_5015127083" description="Elicitin" evidence="2">
    <location>
        <begin position="19"/>
        <end position="222"/>
    </location>
</feature>
<protein>
    <recommendedName>
        <fullName evidence="5">Elicitin</fullName>
    </recommendedName>
</protein>
<feature type="signal peptide" evidence="2">
    <location>
        <begin position="1"/>
        <end position="18"/>
    </location>
</feature>
<dbReference type="OrthoDB" id="119386at2759"/>
<dbReference type="AlphaFoldDB" id="A0A2P4XIA3"/>
<feature type="compositionally biased region" description="Polar residues" evidence="1">
    <location>
        <begin position="190"/>
        <end position="202"/>
    </location>
</feature>
<feature type="compositionally biased region" description="Low complexity" evidence="1">
    <location>
        <begin position="106"/>
        <end position="152"/>
    </location>
</feature>
<sequence>MVSTRSTFLFIATTSVLASQGYADATPCGADNYSKVAAAVQTLHVNCASWSAYLANGGVWNCDSTCHDAVSNLVNTLPDCTFGGPYGQNYKDVVEDMVATCGGQDSSTPASTTAPSSTTTAPSATTATPTSTTAAPTSGTNSTESATTNETTDAPTSSTDKPTATSDKHESKDTNNASSSASASAGDTESPASDVSTTSGANTETVTSITALVLVVASMLLH</sequence>
<dbReference type="SMART" id="SM01187">
    <property type="entry name" value="Elicitin"/>
    <property type="match status" value="1"/>
</dbReference>